<dbReference type="EMBL" id="MWUE01000033">
    <property type="protein sequence ID" value="OQP30788.1"/>
    <property type="molecule type" value="Genomic_DNA"/>
</dbReference>
<gene>
    <name evidence="3" type="ORF">B2J69_21400</name>
</gene>
<dbReference type="PANTHER" id="PTHR42811">
    <property type="entry name" value="SERINE ACETYLTRANSFERASE"/>
    <property type="match status" value="1"/>
</dbReference>
<evidence type="ECO:0000256" key="2">
    <source>
        <dbReference type="ARBA" id="ARBA00023315"/>
    </source>
</evidence>
<keyword evidence="2" id="KW-0012">Acyltransferase</keyword>
<dbReference type="Gene3D" id="2.160.10.10">
    <property type="entry name" value="Hexapeptide repeat proteins"/>
    <property type="match status" value="1"/>
</dbReference>
<comment type="caution">
    <text evidence="3">The sequence shown here is derived from an EMBL/GenBank/DDBJ whole genome shotgun (WGS) entry which is preliminary data.</text>
</comment>
<sequence>MAKHDPHLEHLKRCLRREVMVSSAPFSWVKTIHRAIKCPGRRYYFWWRIANYLYLSKRHRKLAIRLSRKLRNKYACDIHPGTQIGVGLRISHFVGIVISHRCIIGESFHIKQNVTIGVRHINQSGHIHIGDKVEVGANSCIIGDDITIGSNVVIGAMTFVNKDVPDNAVVLNKKEMTIIPLEV</sequence>
<dbReference type="SUPFAM" id="SSF51161">
    <property type="entry name" value="Trimeric LpxA-like enzymes"/>
    <property type="match status" value="1"/>
</dbReference>
<accession>A0A1V9DAF2</accession>
<evidence type="ECO:0000313" key="3">
    <source>
        <dbReference type="EMBL" id="OQP30788.1"/>
    </source>
</evidence>
<dbReference type="CDD" id="cd03354">
    <property type="entry name" value="LbH_SAT"/>
    <property type="match status" value="1"/>
</dbReference>
<dbReference type="OrthoDB" id="7058950at2"/>
<keyword evidence="1 3" id="KW-0808">Transferase</keyword>
<dbReference type="AlphaFoldDB" id="A0A1V9DAF2"/>
<reference evidence="3 4" key="1">
    <citation type="submission" date="2017-02" db="EMBL/GenBank/DDBJ databases">
        <title>Whole genome shotgun sequence of Pantoea agglomerans strain AS1 isolated from a cycad, Zamia floridana in Central Florida, USA.</title>
        <authorList>
            <person name="Lata P."/>
            <person name="Govindarajan S."/>
            <person name="Qi F."/>
            <person name="Li J.-L."/>
            <person name="Maurya S.K."/>
            <person name="Sahoo M.K."/>
        </authorList>
    </citation>
    <scope>NUCLEOTIDE SEQUENCE [LARGE SCALE GENOMIC DNA]</scope>
    <source>
        <strain evidence="3 4">AS1</strain>
    </source>
</reference>
<dbReference type="InterPro" id="IPR011004">
    <property type="entry name" value="Trimer_LpxA-like_sf"/>
</dbReference>
<name>A0A1V9DAF2_9GAMM</name>
<dbReference type="GO" id="GO:0016746">
    <property type="term" value="F:acyltransferase activity"/>
    <property type="evidence" value="ECO:0007669"/>
    <property type="project" value="UniProtKB-KW"/>
</dbReference>
<evidence type="ECO:0000313" key="4">
    <source>
        <dbReference type="Proteomes" id="UP000192769"/>
    </source>
</evidence>
<organism evidence="3 4">
    <name type="scientific">Pantoea latae</name>
    <dbReference type="NCBI Taxonomy" id="1964541"/>
    <lineage>
        <taxon>Bacteria</taxon>
        <taxon>Pseudomonadati</taxon>
        <taxon>Pseudomonadota</taxon>
        <taxon>Gammaproteobacteria</taxon>
        <taxon>Enterobacterales</taxon>
        <taxon>Erwiniaceae</taxon>
        <taxon>Pantoea</taxon>
    </lineage>
</organism>
<dbReference type="InterPro" id="IPR045304">
    <property type="entry name" value="LbH_SAT"/>
</dbReference>
<dbReference type="Proteomes" id="UP000192769">
    <property type="component" value="Unassembled WGS sequence"/>
</dbReference>
<evidence type="ECO:0000256" key="1">
    <source>
        <dbReference type="ARBA" id="ARBA00022679"/>
    </source>
</evidence>
<protein>
    <submittedName>
        <fullName evidence="3">Serine acetyltransferase</fullName>
    </submittedName>
</protein>
<keyword evidence="4" id="KW-1185">Reference proteome</keyword>
<proteinExistence type="predicted"/>